<feature type="compositionally biased region" description="Pro residues" evidence="5">
    <location>
        <begin position="85"/>
        <end position="96"/>
    </location>
</feature>
<dbReference type="GO" id="GO:0008270">
    <property type="term" value="F:zinc ion binding"/>
    <property type="evidence" value="ECO:0007669"/>
    <property type="project" value="UniProtKB-KW"/>
</dbReference>
<dbReference type="PANTHER" id="PTHR45658">
    <property type="entry name" value="GATA TRANSCRIPTION FACTOR"/>
    <property type="match status" value="1"/>
</dbReference>
<feature type="compositionally biased region" description="Polar residues" evidence="5">
    <location>
        <begin position="51"/>
        <end position="65"/>
    </location>
</feature>
<name>W3WM23_PESFW</name>
<dbReference type="Proteomes" id="UP000030651">
    <property type="component" value="Unassembled WGS sequence"/>
</dbReference>
<dbReference type="SUPFAM" id="SSF57716">
    <property type="entry name" value="Glucocorticoid receptor-like (DNA-binding domain)"/>
    <property type="match status" value="1"/>
</dbReference>
<feature type="compositionally biased region" description="Basic and acidic residues" evidence="5">
    <location>
        <begin position="302"/>
        <end position="317"/>
    </location>
</feature>
<dbReference type="SMART" id="SM00401">
    <property type="entry name" value="ZnF_GATA"/>
    <property type="match status" value="1"/>
</dbReference>
<feature type="compositionally biased region" description="Low complexity" evidence="5">
    <location>
        <begin position="67"/>
        <end position="84"/>
    </location>
</feature>
<dbReference type="PROSITE" id="PS50114">
    <property type="entry name" value="GATA_ZN_FINGER_2"/>
    <property type="match status" value="1"/>
</dbReference>
<dbReference type="Gene3D" id="3.30.50.10">
    <property type="entry name" value="Erythroid Transcription Factor GATA-1, subunit A"/>
    <property type="match status" value="1"/>
</dbReference>
<feature type="region of interest" description="Disordered" evidence="5">
    <location>
        <begin position="1"/>
        <end position="207"/>
    </location>
</feature>
<dbReference type="HOGENOM" id="CLU_029475_0_0_1"/>
<accession>W3WM23</accession>
<keyword evidence="3" id="KW-0862">Zinc</keyword>
<evidence type="ECO:0000256" key="5">
    <source>
        <dbReference type="SAM" id="MobiDB-lite"/>
    </source>
</evidence>
<dbReference type="Pfam" id="PF00320">
    <property type="entry name" value="GATA"/>
    <property type="match status" value="1"/>
</dbReference>
<evidence type="ECO:0000313" key="7">
    <source>
        <dbReference type="EMBL" id="ETS74918.1"/>
    </source>
</evidence>
<feature type="compositionally biased region" description="Low complexity" evidence="5">
    <location>
        <begin position="1"/>
        <end position="12"/>
    </location>
</feature>
<dbReference type="KEGG" id="pfy:PFICI_13402"/>
<evidence type="ECO:0000256" key="4">
    <source>
        <dbReference type="PROSITE-ProRule" id="PRU00094"/>
    </source>
</evidence>
<dbReference type="OrthoDB" id="2162994at2759"/>
<evidence type="ECO:0000256" key="1">
    <source>
        <dbReference type="ARBA" id="ARBA00022723"/>
    </source>
</evidence>
<dbReference type="PANTHER" id="PTHR45658:SF122">
    <property type="entry name" value="GATA ZINC FINGER DOMAIN-CONTAINING PROTEIN 6"/>
    <property type="match status" value="1"/>
</dbReference>
<dbReference type="AlphaFoldDB" id="W3WM23"/>
<dbReference type="CDD" id="cd00202">
    <property type="entry name" value="ZnF_GATA"/>
    <property type="match status" value="1"/>
</dbReference>
<evidence type="ECO:0000313" key="8">
    <source>
        <dbReference type="Proteomes" id="UP000030651"/>
    </source>
</evidence>
<dbReference type="GO" id="GO:0043565">
    <property type="term" value="F:sequence-specific DNA binding"/>
    <property type="evidence" value="ECO:0007669"/>
    <property type="project" value="InterPro"/>
</dbReference>
<feature type="compositionally biased region" description="Basic and acidic residues" evidence="5">
    <location>
        <begin position="135"/>
        <end position="148"/>
    </location>
</feature>
<evidence type="ECO:0000256" key="2">
    <source>
        <dbReference type="ARBA" id="ARBA00022771"/>
    </source>
</evidence>
<dbReference type="OMA" id="HYATRAH"/>
<dbReference type="InterPro" id="IPR013088">
    <property type="entry name" value="Znf_NHR/GATA"/>
</dbReference>
<dbReference type="InterPro" id="IPR000679">
    <property type="entry name" value="Znf_GATA"/>
</dbReference>
<reference evidence="8" key="1">
    <citation type="journal article" date="2015" name="BMC Genomics">
        <title>Genomic and transcriptomic analysis of the endophytic fungus Pestalotiopsis fici reveals its lifestyle and high potential for synthesis of natural products.</title>
        <authorList>
            <person name="Wang X."/>
            <person name="Zhang X."/>
            <person name="Liu L."/>
            <person name="Xiang M."/>
            <person name="Wang W."/>
            <person name="Sun X."/>
            <person name="Che Y."/>
            <person name="Guo L."/>
            <person name="Liu G."/>
            <person name="Guo L."/>
            <person name="Wang C."/>
            <person name="Yin W.B."/>
            <person name="Stadler M."/>
            <person name="Zhang X."/>
            <person name="Liu X."/>
        </authorList>
    </citation>
    <scope>NUCLEOTIDE SEQUENCE [LARGE SCALE GENOMIC DNA]</scope>
    <source>
        <strain evidence="8">W106-1 / CGMCC3.15140</strain>
    </source>
</reference>
<feature type="domain" description="GATA-type" evidence="6">
    <location>
        <begin position="350"/>
        <end position="400"/>
    </location>
</feature>
<feature type="region of interest" description="Disordered" evidence="5">
    <location>
        <begin position="301"/>
        <end position="351"/>
    </location>
</feature>
<dbReference type="eggNOG" id="KOG1601">
    <property type="taxonomic scope" value="Eukaryota"/>
</dbReference>
<dbReference type="GO" id="GO:0006355">
    <property type="term" value="P:regulation of DNA-templated transcription"/>
    <property type="evidence" value="ECO:0007669"/>
    <property type="project" value="InterPro"/>
</dbReference>
<keyword evidence="2 4" id="KW-0863">Zinc-finger</keyword>
<feature type="compositionally biased region" description="Pro residues" evidence="5">
    <location>
        <begin position="164"/>
        <end position="176"/>
    </location>
</feature>
<evidence type="ECO:0000259" key="6">
    <source>
        <dbReference type="PROSITE" id="PS50114"/>
    </source>
</evidence>
<protein>
    <recommendedName>
        <fullName evidence="6">GATA-type domain-containing protein</fullName>
    </recommendedName>
</protein>
<dbReference type="GeneID" id="19278415"/>
<evidence type="ECO:0000256" key="3">
    <source>
        <dbReference type="ARBA" id="ARBA00022833"/>
    </source>
</evidence>
<keyword evidence="8" id="KW-1185">Reference proteome</keyword>
<dbReference type="InterPro" id="IPR051140">
    <property type="entry name" value="GATA_TF"/>
</dbReference>
<organism evidence="7 8">
    <name type="scientific">Pestalotiopsis fici (strain W106-1 / CGMCC3.15140)</name>
    <dbReference type="NCBI Taxonomy" id="1229662"/>
    <lineage>
        <taxon>Eukaryota</taxon>
        <taxon>Fungi</taxon>
        <taxon>Dikarya</taxon>
        <taxon>Ascomycota</taxon>
        <taxon>Pezizomycotina</taxon>
        <taxon>Sordariomycetes</taxon>
        <taxon>Xylariomycetidae</taxon>
        <taxon>Amphisphaeriales</taxon>
        <taxon>Sporocadaceae</taxon>
        <taxon>Pestalotiopsis</taxon>
    </lineage>
</organism>
<sequence length="400" mass="44286">MAAAALMSPATAYHPHNTAYPPTYLHHSPAPMPGILNQADALRRTSKDSEPAQQRQSLPSISEMFNSAKPTYSPTTPTTTAGPTSLPPPPPPPPPHSAYSNNAPPRPEPPVDNRAPPAVFSRPENTGPGPAYQFGEHRDYQKPQEPPHHHQRNDSFSGSHGAPVPYPGPSPLPPGQLPLSSQGGPPISPRHAGPPMAPQYENQRPPVPADEEYCIQRRYDPNPLNRQFEAWGYGDCLQKLMWASRTIYNFAEAYANLASEQPTGQPHPNRLPTDKEVSEMLHNTDYVRKTLDSIREHVHHSIASEKAREGGKHRGSYDDDDVSMYGDGSKQHYGLGEVKKRRGRAAPPGRCHSCNRIDTPEWRRGPDGARTLCNACGLHYAKLERKRQMEQRSMRTKAVE</sequence>
<keyword evidence="1" id="KW-0479">Metal-binding</keyword>
<dbReference type="EMBL" id="KI912119">
    <property type="protein sequence ID" value="ETS74918.1"/>
    <property type="molecule type" value="Genomic_DNA"/>
</dbReference>
<gene>
    <name evidence="7" type="ORF">PFICI_13402</name>
</gene>
<dbReference type="RefSeq" id="XP_007840174.1">
    <property type="nucleotide sequence ID" value="XM_007841983.1"/>
</dbReference>
<dbReference type="PROSITE" id="PS00344">
    <property type="entry name" value="GATA_ZN_FINGER_1"/>
    <property type="match status" value="1"/>
</dbReference>
<feature type="compositionally biased region" description="Basic and acidic residues" evidence="5">
    <location>
        <begin position="41"/>
        <end position="50"/>
    </location>
</feature>
<dbReference type="InParanoid" id="W3WM23"/>
<dbReference type="STRING" id="1229662.W3WM23"/>
<proteinExistence type="predicted"/>